<dbReference type="EMBL" id="CAKKNE010000006">
    <property type="protein sequence ID" value="CAH0378707.1"/>
    <property type="molecule type" value="Genomic_DNA"/>
</dbReference>
<evidence type="ECO:0000313" key="3">
    <source>
        <dbReference type="Proteomes" id="UP000789595"/>
    </source>
</evidence>
<proteinExistence type="predicted"/>
<evidence type="ECO:0008006" key="4">
    <source>
        <dbReference type="Google" id="ProtNLM"/>
    </source>
</evidence>
<protein>
    <recommendedName>
        <fullName evidence="4">SGNH hydrolase-type esterase domain-containing protein</fullName>
    </recommendedName>
</protein>
<keyword evidence="1" id="KW-0732">Signal</keyword>
<dbReference type="AlphaFoldDB" id="A0A8J2T1E1"/>
<gene>
    <name evidence="2" type="ORF">PECAL_6P03020</name>
</gene>
<name>A0A8J2T1E1_9STRA</name>
<reference evidence="2" key="1">
    <citation type="submission" date="2021-11" db="EMBL/GenBank/DDBJ databases">
        <authorList>
            <consortium name="Genoscope - CEA"/>
            <person name="William W."/>
        </authorList>
    </citation>
    <scope>NUCLEOTIDE SEQUENCE</scope>
</reference>
<dbReference type="Proteomes" id="UP000789595">
    <property type="component" value="Unassembled WGS sequence"/>
</dbReference>
<dbReference type="SUPFAM" id="SSF52266">
    <property type="entry name" value="SGNH hydrolase"/>
    <property type="match status" value="1"/>
</dbReference>
<comment type="caution">
    <text evidence="2">The sequence shown here is derived from an EMBL/GenBank/DDBJ whole genome shotgun (WGS) entry which is preliminary data.</text>
</comment>
<feature type="chain" id="PRO_5035284023" description="SGNH hydrolase-type esterase domain-containing protein" evidence="1">
    <location>
        <begin position="20"/>
        <end position="453"/>
    </location>
</feature>
<organism evidence="2 3">
    <name type="scientific">Pelagomonas calceolata</name>
    <dbReference type="NCBI Taxonomy" id="35677"/>
    <lineage>
        <taxon>Eukaryota</taxon>
        <taxon>Sar</taxon>
        <taxon>Stramenopiles</taxon>
        <taxon>Ochrophyta</taxon>
        <taxon>Pelagophyceae</taxon>
        <taxon>Pelagomonadales</taxon>
        <taxon>Pelagomonadaceae</taxon>
        <taxon>Pelagomonas</taxon>
    </lineage>
</organism>
<feature type="signal peptide" evidence="1">
    <location>
        <begin position="1"/>
        <end position="19"/>
    </location>
</feature>
<evidence type="ECO:0000313" key="2">
    <source>
        <dbReference type="EMBL" id="CAH0378707.1"/>
    </source>
</evidence>
<keyword evidence="3" id="KW-1185">Reference proteome</keyword>
<evidence type="ECO:0000256" key="1">
    <source>
        <dbReference type="SAM" id="SignalP"/>
    </source>
</evidence>
<accession>A0A8J2T1E1</accession>
<sequence>MAGLRRALSCLAVVAAAAAAVGLTYNSKAQKDTTQKDCLSTNWGAAAVKGNVAVIAAVPRDVVTSARATSLDASGKFLSRSAVETRRIPCGSEACVLAVAKGHAGATSIHVQLFADYTSEQAALRDPKRIDDNEPLPFLGVNLADVTLKLPSRRPSTAKEKTTRGTHSLAIQAQKALKNIKDDACDAPRWVASDRAIFGRKDRRPACGYESFFAPYRKMEPITRAYAQNCKPPKTLTMTNLGKCVRDVVFAGDSIMRHVSFFLQCELGRKHHVSYTPLRGTAVNVSAHLEQLRKAPSSKVLVINVAGLWQVAYGRSASYEAAVEQVLRFASQKFHRVVLAATTDVFPEHFLGRSACPRAGSSIKLQGAHRAVDVPLSAARAKRAMTSPRVVEANAAAARAAAKLGIAVVDVFAPSALAFDDPLEAGDMRHFGSATTAAVARLLVEAACPGVLK</sequence>